<dbReference type="InterPro" id="IPR036770">
    <property type="entry name" value="Ankyrin_rpt-contain_sf"/>
</dbReference>
<dbReference type="InterPro" id="IPR002110">
    <property type="entry name" value="Ankyrin_rpt"/>
</dbReference>
<reference evidence="5" key="1">
    <citation type="submission" date="2021-09" db="EMBL/GenBank/DDBJ databases">
        <title>Fulvivirga sp. isolated from coastal sediment.</title>
        <authorList>
            <person name="Yu H."/>
        </authorList>
    </citation>
    <scope>NUCLEOTIDE SEQUENCE</scope>
    <source>
        <strain evidence="5">1062</strain>
    </source>
</reference>
<keyword evidence="6" id="KW-1185">Reference proteome</keyword>
<evidence type="ECO:0000256" key="1">
    <source>
        <dbReference type="ARBA" id="ARBA00022737"/>
    </source>
</evidence>
<evidence type="ECO:0000256" key="4">
    <source>
        <dbReference type="SAM" id="SignalP"/>
    </source>
</evidence>
<keyword evidence="4" id="KW-0732">Signal</keyword>
<dbReference type="PROSITE" id="PS51257">
    <property type="entry name" value="PROKAR_LIPOPROTEIN"/>
    <property type="match status" value="1"/>
</dbReference>
<sequence length="194" mass="21039">MKRLKTQSINFGVLAIALTMFVSLLSCDTKSQQKSPSADDKAPTMSIHEAAFMGNTEAIQAHINVKSDLNAKDAYGSSPLTIASLFNKPEVAGLLINAGADVNIKSADGSTPLHTASFFCRKEIVEMLLKNGADITAKNNYGSTALESVMAPFESVKPIYDQMSRDLGPMGLKLDYSYLEKTRPEIAEMIKNSR</sequence>
<gene>
    <name evidence="5" type="ORF">LDX50_28870</name>
</gene>
<dbReference type="SMART" id="SM00248">
    <property type="entry name" value="ANK"/>
    <property type="match status" value="2"/>
</dbReference>
<dbReference type="PRINTS" id="PR01415">
    <property type="entry name" value="ANKYRIN"/>
</dbReference>
<feature type="chain" id="PRO_5040750565" evidence="4">
    <location>
        <begin position="27"/>
        <end position="194"/>
    </location>
</feature>
<dbReference type="Gene3D" id="1.25.40.20">
    <property type="entry name" value="Ankyrin repeat-containing domain"/>
    <property type="match status" value="2"/>
</dbReference>
<feature type="repeat" description="ANK" evidence="3">
    <location>
        <begin position="108"/>
        <end position="140"/>
    </location>
</feature>
<feature type="signal peptide" evidence="4">
    <location>
        <begin position="1"/>
        <end position="26"/>
    </location>
</feature>
<dbReference type="EMBL" id="JAIXNE010000007">
    <property type="protein sequence ID" value="MCA6078922.1"/>
    <property type="molecule type" value="Genomic_DNA"/>
</dbReference>
<dbReference type="SUPFAM" id="SSF48403">
    <property type="entry name" value="Ankyrin repeat"/>
    <property type="match status" value="1"/>
</dbReference>
<dbReference type="PROSITE" id="PS50088">
    <property type="entry name" value="ANK_REPEAT"/>
    <property type="match status" value="2"/>
</dbReference>
<dbReference type="RefSeq" id="WP_225699781.1">
    <property type="nucleotide sequence ID" value="NZ_JAIXNE010000007.1"/>
</dbReference>
<dbReference type="PANTHER" id="PTHR24171">
    <property type="entry name" value="ANKYRIN REPEAT DOMAIN-CONTAINING PROTEIN 39-RELATED"/>
    <property type="match status" value="1"/>
</dbReference>
<dbReference type="Proteomes" id="UP001139409">
    <property type="component" value="Unassembled WGS sequence"/>
</dbReference>
<keyword evidence="2 3" id="KW-0040">ANK repeat</keyword>
<name>A0A9X1HYI8_9BACT</name>
<keyword evidence="1" id="KW-0677">Repeat</keyword>
<accession>A0A9X1HYI8</accession>
<evidence type="ECO:0000313" key="6">
    <source>
        <dbReference type="Proteomes" id="UP001139409"/>
    </source>
</evidence>
<feature type="repeat" description="ANK" evidence="3">
    <location>
        <begin position="75"/>
        <end position="107"/>
    </location>
</feature>
<evidence type="ECO:0000256" key="2">
    <source>
        <dbReference type="ARBA" id="ARBA00023043"/>
    </source>
</evidence>
<dbReference type="AlphaFoldDB" id="A0A9X1HYI8"/>
<evidence type="ECO:0000256" key="3">
    <source>
        <dbReference type="PROSITE-ProRule" id="PRU00023"/>
    </source>
</evidence>
<organism evidence="5 6">
    <name type="scientific">Fulvivirga sedimenti</name>
    <dbReference type="NCBI Taxonomy" id="2879465"/>
    <lineage>
        <taxon>Bacteria</taxon>
        <taxon>Pseudomonadati</taxon>
        <taxon>Bacteroidota</taxon>
        <taxon>Cytophagia</taxon>
        <taxon>Cytophagales</taxon>
        <taxon>Fulvivirgaceae</taxon>
        <taxon>Fulvivirga</taxon>
    </lineage>
</organism>
<proteinExistence type="predicted"/>
<comment type="caution">
    <text evidence="5">The sequence shown here is derived from an EMBL/GenBank/DDBJ whole genome shotgun (WGS) entry which is preliminary data.</text>
</comment>
<protein>
    <submittedName>
        <fullName evidence="5">Ankyrin repeat domain-containing protein</fullName>
    </submittedName>
</protein>
<dbReference type="PROSITE" id="PS50297">
    <property type="entry name" value="ANK_REP_REGION"/>
    <property type="match status" value="2"/>
</dbReference>
<dbReference type="Pfam" id="PF12796">
    <property type="entry name" value="Ank_2"/>
    <property type="match status" value="1"/>
</dbReference>
<evidence type="ECO:0000313" key="5">
    <source>
        <dbReference type="EMBL" id="MCA6078922.1"/>
    </source>
</evidence>